<dbReference type="EMBL" id="NRHC01000063">
    <property type="protein sequence ID" value="RIY32267.1"/>
    <property type="molecule type" value="Genomic_DNA"/>
</dbReference>
<dbReference type="GO" id="GO:1990077">
    <property type="term" value="C:primosome complex"/>
    <property type="evidence" value="ECO:0007669"/>
    <property type="project" value="UniProtKB-KW"/>
</dbReference>
<organism evidence="5 6">
    <name type="scientific">Psittacicella hinzii</name>
    <dbReference type="NCBI Taxonomy" id="2028575"/>
    <lineage>
        <taxon>Bacteria</taxon>
        <taxon>Pseudomonadati</taxon>
        <taxon>Pseudomonadota</taxon>
        <taxon>Gammaproteobacteria</taxon>
        <taxon>Pasteurellales</taxon>
        <taxon>Psittacicellaceae</taxon>
        <taxon>Psittacicella</taxon>
    </lineage>
</organism>
<dbReference type="Pfam" id="PF22657">
    <property type="entry name" value="SSB_1"/>
    <property type="match status" value="1"/>
</dbReference>
<comment type="caution">
    <text evidence="5">The sequence shown here is derived from an EMBL/GenBank/DDBJ whole genome shotgun (WGS) entry which is preliminary data.</text>
</comment>
<evidence type="ECO:0000313" key="5">
    <source>
        <dbReference type="EMBL" id="RIY32267.1"/>
    </source>
</evidence>
<dbReference type="PIRSF" id="PIRSF003135">
    <property type="entry name" value="Primosomal_n"/>
    <property type="match status" value="1"/>
</dbReference>
<dbReference type="OrthoDB" id="9180733at2"/>
<keyword evidence="6" id="KW-1185">Reference proteome</keyword>
<dbReference type="NCBIfam" id="TIGR04418">
    <property type="entry name" value="PriB_gamma"/>
    <property type="match status" value="1"/>
</dbReference>
<protein>
    <submittedName>
        <fullName evidence="5">Primosomal replication protein N</fullName>
    </submittedName>
</protein>
<dbReference type="InterPro" id="IPR000424">
    <property type="entry name" value="Primosome_PriB/ssb"/>
</dbReference>
<proteinExistence type="predicted"/>
<accession>A0A3A1Y821</accession>
<name>A0A3A1Y821_9GAMM</name>
<dbReference type="GO" id="GO:0006269">
    <property type="term" value="P:DNA replication, synthesis of primer"/>
    <property type="evidence" value="ECO:0007669"/>
    <property type="project" value="UniProtKB-KW"/>
</dbReference>
<evidence type="ECO:0000256" key="4">
    <source>
        <dbReference type="PROSITE-ProRule" id="PRU00252"/>
    </source>
</evidence>
<evidence type="ECO:0000256" key="2">
    <source>
        <dbReference type="ARBA" id="ARBA00022705"/>
    </source>
</evidence>
<dbReference type="InterPro" id="IPR012340">
    <property type="entry name" value="NA-bd_OB-fold"/>
</dbReference>
<dbReference type="SUPFAM" id="SSF50249">
    <property type="entry name" value="Nucleic acid-binding proteins"/>
    <property type="match status" value="1"/>
</dbReference>
<sequence>MIYKRVLKVENEITIDGTICVEPQKIISPSGIPHRQWTMQHQSERFEEVGLRRKVWLRLAVLVSGQELVNETDSYTIGTNVRCTGFISAHKSRKGDTQLILHAQKVEIVEFNEDEEEA</sequence>
<gene>
    <name evidence="5" type="primary">priB</name>
    <name evidence="5" type="ORF">CKF54_05195</name>
</gene>
<evidence type="ECO:0000256" key="3">
    <source>
        <dbReference type="ARBA" id="ARBA00023125"/>
    </source>
</evidence>
<dbReference type="GO" id="GO:0003697">
    <property type="term" value="F:single-stranded DNA binding"/>
    <property type="evidence" value="ECO:0007669"/>
    <property type="project" value="InterPro"/>
</dbReference>
<reference evidence="5 6" key="1">
    <citation type="submission" date="2017-08" db="EMBL/GenBank/DDBJ databases">
        <title>Reclassification of Bisgaard taxon 37 and 44.</title>
        <authorList>
            <person name="Christensen H."/>
        </authorList>
    </citation>
    <scope>NUCLEOTIDE SEQUENCE [LARGE SCALE GENOMIC DNA]</scope>
    <source>
        <strain evidence="5 6">B96_3</strain>
    </source>
</reference>
<keyword evidence="1" id="KW-0639">Primosome</keyword>
<dbReference type="InterPro" id="IPR023646">
    <property type="entry name" value="Prisomal_replication_PriB"/>
</dbReference>
<evidence type="ECO:0000313" key="6">
    <source>
        <dbReference type="Proteomes" id="UP000265691"/>
    </source>
</evidence>
<dbReference type="Proteomes" id="UP000265691">
    <property type="component" value="Unassembled WGS sequence"/>
</dbReference>
<keyword evidence="3 4" id="KW-0238">DNA-binding</keyword>
<dbReference type="AlphaFoldDB" id="A0A3A1Y821"/>
<evidence type="ECO:0000256" key="1">
    <source>
        <dbReference type="ARBA" id="ARBA00022515"/>
    </source>
</evidence>
<keyword evidence="2" id="KW-0235">DNA replication</keyword>
<dbReference type="Gene3D" id="2.40.50.140">
    <property type="entry name" value="Nucleic acid-binding proteins"/>
    <property type="match status" value="1"/>
</dbReference>
<dbReference type="PROSITE" id="PS50935">
    <property type="entry name" value="SSB"/>
    <property type="match status" value="1"/>
</dbReference>